<feature type="transmembrane region" description="Helical" evidence="1">
    <location>
        <begin position="70"/>
        <end position="87"/>
    </location>
</feature>
<proteinExistence type="predicted"/>
<dbReference type="STRING" id="1915309.AXG55_09265"/>
<keyword evidence="1" id="KW-0472">Membrane</keyword>
<evidence type="ECO:0008006" key="4">
    <source>
        <dbReference type="Google" id="ProtNLM"/>
    </source>
</evidence>
<dbReference type="KEGG" id="saqi:AXG55_09265"/>
<name>A0A1L4D1J9_9BACT</name>
<keyword evidence="1" id="KW-1133">Transmembrane helix</keyword>
<feature type="transmembrane region" description="Helical" evidence="1">
    <location>
        <begin position="20"/>
        <end position="41"/>
    </location>
</feature>
<dbReference type="EMBL" id="CP017834">
    <property type="protein sequence ID" value="APJ04085.1"/>
    <property type="molecule type" value="Genomic_DNA"/>
</dbReference>
<gene>
    <name evidence="2" type="ORF">AXG55_09265</name>
</gene>
<feature type="transmembrane region" description="Helical" evidence="1">
    <location>
        <begin position="93"/>
        <end position="111"/>
    </location>
</feature>
<feature type="transmembrane region" description="Helical" evidence="1">
    <location>
        <begin position="140"/>
        <end position="162"/>
    </location>
</feature>
<organism evidence="2 3">
    <name type="scientific">Silvanigrella aquatica</name>
    <dbReference type="NCBI Taxonomy" id="1915309"/>
    <lineage>
        <taxon>Bacteria</taxon>
        <taxon>Pseudomonadati</taxon>
        <taxon>Bdellovibrionota</taxon>
        <taxon>Oligoflexia</taxon>
        <taxon>Silvanigrellales</taxon>
        <taxon>Silvanigrellaceae</taxon>
        <taxon>Silvanigrella</taxon>
    </lineage>
</organism>
<sequence>MNNNSLYQQCLLVWERDYRSFMQGVRTCLALLSVAIIYFFVQDNRMMFMGVSVLGLSQACTRSHYWRFEINLFLAYFISTSAVIFAYPYSKSFVLICIYIFILTFFIYIFMYYNISSAYSLWIYLIPMYSILSIKTVHDVAVDVCMNTVALTITFFICAIFLRPRLRKECLFEIKSILRELVFYIDTVEIYTFNKSPKSIKLLTKRREKIFSRIQSLRLMMTEIDFYRQKERLHHRNQLFSLFIVANLTERFLESIVGISIKIRVLDVPLEYEPIVRSIFKSMNKTNSDLLKFLVIRKSFTIQELSYLYEKIYLDALIEYKKIEKLSEKYAHDQLFDEIFSSAFQFKDNISLLNSEFKFLCQKE</sequence>
<protein>
    <recommendedName>
        <fullName evidence="4">FUSC family protein</fullName>
    </recommendedName>
</protein>
<keyword evidence="1" id="KW-0812">Transmembrane</keyword>
<evidence type="ECO:0000313" key="2">
    <source>
        <dbReference type="EMBL" id="APJ04085.1"/>
    </source>
</evidence>
<accession>A0A1L4D1J9</accession>
<reference evidence="2 3" key="1">
    <citation type="submission" date="2016-10" db="EMBL/GenBank/DDBJ databases">
        <title>Silvanigrella aquatica sp. nov., isolated from a freshwater lake located in the Black Forest, Germany, description of Silvanigrellaceae fam. nov., Silvanigrellales ord. nov., reclassification of the order Bdellovibrionales in the class Oligoflexia, reclassification of the families Bacteriovoracaceae and Halobacteriovoraceae in the new order Bacteriovoracales ord. nov., and reclassification of the family Pseudobacteriovoracaceae in the order Oligoflexiales.</title>
        <authorList>
            <person name="Hahn M.W."/>
            <person name="Schmidt J."/>
            <person name="Koll U."/>
            <person name="Rohde M."/>
            <person name="Verbag S."/>
            <person name="Pitt A."/>
            <person name="Nakai R."/>
            <person name="Naganuma T."/>
            <person name="Lang E."/>
        </authorList>
    </citation>
    <scope>NUCLEOTIDE SEQUENCE [LARGE SCALE GENOMIC DNA]</scope>
    <source>
        <strain evidence="2 3">MWH-Nonnen-W8red</strain>
    </source>
</reference>
<dbReference type="Proteomes" id="UP000184731">
    <property type="component" value="Chromosome"/>
</dbReference>
<keyword evidence="3" id="KW-1185">Reference proteome</keyword>
<evidence type="ECO:0000313" key="3">
    <source>
        <dbReference type="Proteomes" id="UP000184731"/>
    </source>
</evidence>
<dbReference type="AlphaFoldDB" id="A0A1L4D1J9"/>
<evidence type="ECO:0000256" key="1">
    <source>
        <dbReference type="SAM" id="Phobius"/>
    </source>
</evidence>